<proteinExistence type="predicted"/>
<reference evidence="1" key="1">
    <citation type="submission" date="2021-02" db="EMBL/GenBank/DDBJ databases">
        <authorList>
            <person name="Nowell W R."/>
        </authorList>
    </citation>
    <scope>NUCLEOTIDE SEQUENCE</scope>
</reference>
<evidence type="ECO:0000313" key="2">
    <source>
        <dbReference type="Proteomes" id="UP000663845"/>
    </source>
</evidence>
<dbReference type="EMBL" id="CAJNOG010000367">
    <property type="protein sequence ID" value="CAF1201642.1"/>
    <property type="molecule type" value="Genomic_DNA"/>
</dbReference>
<dbReference type="InterPro" id="IPR013320">
    <property type="entry name" value="ConA-like_dom_sf"/>
</dbReference>
<gene>
    <name evidence="1" type="ORF">JYZ213_LOCUS26942</name>
</gene>
<dbReference type="Proteomes" id="UP000663845">
    <property type="component" value="Unassembled WGS sequence"/>
</dbReference>
<evidence type="ECO:0000313" key="1">
    <source>
        <dbReference type="EMBL" id="CAF1201642.1"/>
    </source>
</evidence>
<dbReference type="Gene3D" id="2.60.120.200">
    <property type="match status" value="1"/>
</dbReference>
<feature type="non-terminal residue" evidence="1">
    <location>
        <position position="1"/>
    </location>
</feature>
<protein>
    <submittedName>
        <fullName evidence="1">Uncharacterized protein</fullName>
    </submittedName>
</protein>
<dbReference type="SUPFAM" id="SSF49899">
    <property type="entry name" value="Concanavalin A-like lectins/glucanases"/>
    <property type="match status" value="1"/>
</dbReference>
<accession>A0A814WHQ4</accession>
<dbReference type="AlphaFoldDB" id="A0A814WHQ4"/>
<organism evidence="1 2">
    <name type="scientific">Adineta steineri</name>
    <dbReference type="NCBI Taxonomy" id="433720"/>
    <lineage>
        <taxon>Eukaryota</taxon>
        <taxon>Metazoa</taxon>
        <taxon>Spiralia</taxon>
        <taxon>Gnathifera</taxon>
        <taxon>Rotifera</taxon>
        <taxon>Eurotatoria</taxon>
        <taxon>Bdelloidea</taxon>
        <taxon>Adinetida</taxon>
        <taxon>Adinetidae</taxon>
        <taxon>Adineta</taxon>
    </lineage>
</organism>
<name>A0A814WHQ4_9BILA</name>
<comment type="caution">
    <text evidence="1">The sequence shown here is derived from an EMBL/GenBank/DDBJ whole genome shotgun (WGS) entry which is preliminary data.</text>
</comment>
<sequence length="46" mass="4950">LGPASWITCVTGSISYASGPFSGAIDEFRLYNRELDSQEICVLANP</sequence>